<evidence type="ECO:0000256" key="2">
    <source>
        <dbReference type="ARBA" id="ARBA00004496"/>
    </source>
</evidence>
<dbReference type="InterPro" id="IPR037006">
    <property type="entry name" value="CheA-like_homodim_sf"/>
</dbReference>
<feature type="domain" description="CheW-like" evidence="16">
    <location>
        <begin position="547"/>
        <end position="676"/>
    </location>
</feature>
<dbReference type="SUPFAM" id="SSF47226">
    <property type="entry name" value="Histidine-containing phosphotransfer domain, HPT domain"/>
    <property type="match status" value="1"/>
</dbReference>
<dbReference type="Gene3D" id="3.30.70.1110">
    <property type="entry name" value="Histidine kinase CheA-like, P2 response regulator-binding domain"/>
    <property type="match status" value="1"/>
</dbReference>
<feature type="domain" description="Histidine kinase" evidence="15">
    <location>
        <begin position="341"/>
        <end position="545"/>
    </location>
</feature>
<dbReference type="CDD" id="cd00088">
    <property type="entry name" value="HPT"/>
    <property type="match status" value="1"/>
</dbReference>
<dbReference type="Gene3D" id="1.20.120.160">
    <property type="entry name" value="HPT domain"/>
    <property type="match status" value="1"/>
</dbReference>
<evidence type="ECO:0000313" key="18">
    <source>
        <dbReference type="EMBL" id="MBK1810074.1"/>
    </source>
</evidence>
<dbReference type="InterPro" id="IPR002545">
    <property type="entry name" value="CheW-lke_dom"/>
</dbReference>
<comment type="catalytic activity">
    <reaction evidence="1">
        <text>ATP + protein L-histidine = ADP + protein N-phospho-L-histidine.</text>
        <dbReference type="EC" id="2.7.13.3"/>
    </reaction>
</comment>
<evidence type="ECO:0000256" key="14">
    <source>
        <dbReference type="PROSITE-ProRule" id="PRU00110"/>
    </source>
</evidence>
<keyword evidence="5" id="KW-0963">Cytoplasm</keyword>
<dbReference type="InterPro" id="IPR036061">
    <property type="entry name" value="CheW-like_dom_sf"/>
</dbReference>
<keyword evidence="10" id="KW-0418">Kinase</keyword>
<evidence type="ECO:0000259" key="15">
    <source>
        <dbReference type="PROSITE" id="PS50109"/>
    </source>
</evidence>
<evidence type="ECO:0000256" key="6">
    <source>
        <dbReference type="ARBA" id="ARBA00022500"/>
    </source>
</evidence>
<feature type="domain" description="HPt" evidence="17">
    <location>
        <begin position="2"/>
        <end position="108"/>
    </location>
</feature>
<dbReference type="Gene3D" id="2.30.30.40">
    <property type="entry name" value="SH3 Domains"/>
    <property type="match status" value="1"/>
</dbReference>
<evidence type="ECO:0000256" key="3">
    <source>
        <dbReference type="ARBA" id="ARBA00012438"/>
    </source>
</evidence>
<evidence type="ECO:0000256" key="4">
    <source>
        <dbReference type="ARBA" id="ARBA00021495"/>
    </source>
</evidence>
<dbReference type="EMBL" id="JAENHN010000010">
    <property type="protein sequence ID" value="MBK1810074.1"/>
    <property type="molecule type" value="Genomic_DNA"/>
</dbReference>
<keyword evidence="9" id="KW-0547">Nucleotide-binding</keyword>
<evidence type="ECO:0000256" key="13">
    <source>
        <dbReference type="ARBA" id="ARBA00035100"/>
    </source>
</evidence>
<dbReference type="PANTHER" id="PTHR43395">
    <property type="entry name" value="SENSOR HISTIDINE KINASE CHEA"/>
    <property type="match status" value="1"/>
</dbReference>
<keyword evidence="19" id="KW-1185">Reference proteome</keyword>
<dbReference type="InterPro" id="IPR003594">
    <property type="entry name" value="HATPase_dom"/>
</dbReference>
<sequence>MNESFDKEIIDLFISETSSLVEDLERISLGLSECSVLYENINEIFRIMHTIKGNSAIMNFNTISKYAHSLEDLFDKVRALKLMELDSSKISDFILSFIDFVSRQLEIIQEGKIPEESSEDNVNEIKTFVSLLRNNMSENSGNCCSGRKESSFKFNILFSEGCGMENIRAFTIIHRLKEICNITELIPKDIEENENSIEEIIKNGFTIKLDTKISEVEILKVINEIAFIKEIKVLKDNIETEVVTEKEPNIMEEKNQGSEKNKVSNEDISAISSDTNIKSDNAKEDVKKHKLKTDTLNVDVDKLDYLFDLVGEIAIAEAAVTKNKIISQIEAEEDETFNKAVRNLRKLIDNMQNTVMAIRMVPLTSTFQKMHRLVRDMGKKLNKDAELVIVGEETEVDKSVIEHISDPLMHIIRNSMDHGIEESGQRVSTGKSPKGKIILEAKNMEGYVWVIIKDDGKGLDKNKIYTKAVDKGMTNKSIEELSDEEIFSFIFLPGFSTNESVTEFSGRGVGMDVVTKNIEKIRGKVSVESIPNIGTTIYIKIPLTLAIIQGMFVKVGQSQFVIPTNFIKECFSGSTNEIITDHNGNEMIYIRGKTYELIRLSNYFSISGVRDSNKEGIVIMTEYESKIKCVFVDELLGEQQIVIKPLPEMFKNLKYITGCTIMGDGTISLIIDMTTI</sequence>
<evidence type="ECO:0000256" key="11">
    <source>
        <dbReference type="ARBA" id="ARBA00022840"/>
    </source>
</evidence>
<dbReference type="Pfam" id="PF07194">
    <property type="entry name" value="P2"/>
    <property type="match status" value="1"/>
</dbReference>
<name>A0ABS1EL46_9CLOT</name>
<dbReference type="SMART" id="SM01231">
    <property type="entry name" value="H-kinase_dim"/>
    <property type="match status" value="1"/>
</dbReference>
<evidence type="ECO:0000313" key="19">
    <source>
        <dbReference type="Proteomes" id="UP000596739"/>
    </source>
</evidence>
<dbReference type="PROSITE" id="PS50851">
    <property type="entry name" value="CHEW"/>
    <property type="match status" value="1"/>
</dbReference>
<dbReference type="SUPFAM" id="SSF55052">
    <property type="entry name" value="CheY-binding domain of CheA"/>
    <property type="match status" value="1"/>
</dbReference>
<evidence type="ECO:0000256" key="8">
    <source>
        <dbReference type="ARBA" id="ARBA00022679"/>
    </source>
</evidence>
<dbReference type="SMART" id="SM00387">
    <property type="entry name" value="HATPase_c"/>
    <property type="match status" value="1"/>
</dbReference>
<dbReference type="SUPFAM" id="SSF47384">
    <property type="entry name" value="Homodimeric domain of signal transducing histidine kinase"/>
    <property type="match status" value="1"/>
</dbReference>
<dbReference type="InterPro" id="IPR035891">
    <property type="entry name" value="CheY-binding_CheA"/>
</dbReference>
<dbReference type="RefSeq" id="WP_200266873.1">
    <property type="nucleotide sequence ID" value="NZ_JAENHN010000010.1"/>
</dbReference>
<dbReference type="InterPro" id="IPR036890">
    <property type="entry name" value="HATPase_C_sf"/>
</dbReference>
<dbReference type="SUPFAM" id="SSF50341">
    <property type="entry name" value="CheW-like"/>
    <property type="match status" value="1"/>
</dbReference>
<dbReference type="PANTHER" id="PTHR43395:SF10">
    <property type="entry name" value="CHEMOTAXIS PROTEIN CHEA"/>
    <property type="match status" value="1"/>
</dbReference>
<feature type="modified residue" description="Phosphohistidine" evidence="14">
    <location>
        <position position="49"/>
    </location>
</feature>
<dbReference type="InterPro" id="IPR036097">
    <property type="entry name" value="HisK_dim/P_sf"/>
</dbReference>
<dbReference type="EC" id="2.7.13.3" evidence="3"/>
<dbReference type="Pfam" id="PF01584">
    <property type="entry name" value="CheW"/>
    <property type="match status" value="1"/>
</dbReference>
<keyword evidence="11" id="KW-0067">ATP-binding</keyword>
<evidence type="ECO:0000256" key="7">
    <source>
        <dbReference type="ARBA" id="ARBA00022553"/>
    </source>
</evidence>
<evidence type="ECO:0000256" key="12">
    <source>
        <dbReference type="ARBA" id="ARBA00023012"/>
    </source>
</evidence>
<dbReference type="CDD" id="cd16916">
    <property type="entry name" value="HATPase_CheA-like"/>
    <property type="match status" value="1"/>
</dbReference>
<dbReference type="Proteomes" id="UP000596739">
    <property type="component" value="Unassembled WGS sequence"/>
</dbReference>
<dbReference type="SMART" id="SM00073">
    <property type="entry name" value="HPT"/>
    <property type="match status" value="1"/>
</dbReference>
<organism evidence="18 19">
    <name type="scientific">Clostridium yunnanense</name>
    <dbReference type="NCBI Taxonomy" id="2800325"/>
    <lineage>
        <taxon>Bacteria</taxon>
        <taxon>Bacillati</taxon>
        <taxon>Bacillota</taxon>
        <taxon>Clostridia</taxon>
        <taxon>Eubacteriales</taxon>
        <taxon>Clostridiaceae</taxon>
        <taxon>Clostridium</taxon>
    </lineage>
</organism>
<keyword evidence="7 14" id="KW-0597">Phosphoprotein</keyword>
<evidence type="ECO:0000256" key="9">
    <source>
        <dbReference type="ARBA" id="ARBA00022741"/>
    </source>
</evidence>
<dbReference type="InterPro" id="IPR037052">
    <property type="entry name" value="CheA-like_P2_sf"/>
</dbReference>
<protein>
    <recommendedName>
        <fullName evidence="4">Chemotaxis protein CheA</fullName>
        <ecNumber evidence="3">2.7.13.3</ecNumber>
    </recommendedName>
</protein>
<keyword evidence="12" id="KW-0902">Two-component regulatory system</keyword>
<comment type="caution">
    <text evidence="18">The sequence shown here is derived from an EMBL/GenBank/DDBJ whole genome shotgun (WGS) entry which is preliminary data.</text>
</comment>
<evidence type="ECO:0000256" key="1">
    <source>
        <dbReference type="ARBA" id="ARBA00000085"/>
    </source>
</evidence>
<evidence type="ECO:0000256" key="10">
    <source>
        <dbReference type="ARBA" id="ARBA00022777"/>
    </source>
</evidence>
<keyword evidence="8" id="KW-0808">Transferase</keyword>
<dbReference type="Pfam" id="PF01627">
    <property type="entry name" value="Hpt"/>
    <property type="match status" value="1"/>
</dbReference>
<evidence type="ECO:0000256" key="5">
    <source>
        <dbReference type="ARBA" id="ARBA00022490"/>
    </source>
</evidence>
<proteinExistence type="predicted"/>
<dbReference type="InterPro" id="IPR036641">
    <property type="entry name" value="HPT_dom_sf"/>
</dbReference>
<dbReference type="InterPro" id="IPR004358">
    <property type="entry name" value="Sig_transdc_His_kin-like_C"/>
</dbReference>
<dbReference type="Gene3D" id="3.30.565.10">
    <property type="entry name" value="Histidine kinase-like ATPase, C-terminal domain"/>
    <property type="match status" value="1"/>
</dbReference>
<dbReference type="InterPro" id="IPR005467">
    <property type="entry name" value="His_kinase_dom"/>
</dbReference>
<dbReference type="Gene3D" id="1.10.287.560">
    <property type="entry name" value="Histidine kinase CheA-like, homodimeric domain"/>
    <property type="match status" value="1"/>
</dbReference>
<dbReference type="InterPro" id="IPR010808">
    <property type="entry name" value="CheA_P2-bd"/>
</dbReference>
<dbReference type="SUPFAM" id="SSF55874">
    <property type="entry name" value="ATPase domain of HSP90 chaperone/DNA topoisomerase II/histidine kinase"/>
    <property type="match status" value="1"/>
</dbReference>
<comment type="subcellular location">
    <subcellularLocation>
        <location evidence="2">Cytoplasm</location>
    </subcellularLocation>
</comment>
<dbReference type="SMART" id="SM00260">
    <property type="entry name" value="CheW"/>
    <property type="match status" value="1"/>
</dbReference>
<dbReference type="Pfam" id="PF02895">
    <property type="entry name" value="H-kinase_dim"/>
    <property type="match status" value="1"/>
</dbReference>
<gene>
    <name evidence="18" type="ORF">JHL18_05370</name>
</gene>
<dbReference type="PRINTS" id="PR00344">
    <property type="entry name" value="BCTRLSENSOR"/>
</dbReference>
<dbReference type="InterPro" id="IPR051315">
    <property type="entry name" value="Bact_Chemotaxis_CheA"/>
</dbReference>
<reference evidence="19" key="1">
    <citation type="submission" date="2021-01" db="EMBL/GenBank/DDBJ databases">
        <title>Genome public.</title>
        <authorList>
            <person name="Liu C."/>
            <person name="Sun Q."/>
        </authorList>
    </citation>
    <scope>NUCLEOTIDE SEQUENCE [LARGE SCALE GENOMIC DNA]</scope>
    <source>
        <strain evidence="19">YIM B02505</strain>
    </source>
</reference>
<dbReference type="InterPro" id="IPR004105">
    <property type="entry name" value="CheA-like_dim"/>
</dbReference>
<evidence type="ECO:0000259" key="17">
    <source>
        <dbReference type="PROSITE" id="PS50894"/>
    </source>
</evidence>
<dbReference type="PROSITE" id="PS50894">
    <property type="entry name" value="HPT"/>
    <property type="match status" value="1"/>
</dbReference>
<evidence type="ECO:0000259" key="16">
    <source>
        <dbReference type="PROSITE" id="PS50851"/>
    </source>
</evidence>
<dbReference type="InterPro" id="IPR008207">
    <property type="entry name" value="Sig_transdc_His_kin_Hpt_dom"/>
</dbReference>
<comment type="function">
    <text evidence="13">Involved in the transmission of sensory signals from the chemoreceptors to the flagellar motors. CheA is autophosphorylated; it can transfer its phosphate group to either CheB or CheY.</text>
</comment>
<dbReference type="PROSITE" id="PS50109">
    <property type="entry name" value="HIS_KIN"/>
    <property type="match status" value="1"/>
</dbReference>
<dbReference type="Pfam" id="PF02518">
    <property type="entry name" value="HATPase_c"/>
    <property type="match status" value="1"/>
</dbReference>
<accession>A0ABS1EL46</accession>
<keyword evidence="6" id="KW-0145">Chemotaxis</keyword>